<protein>
    <submittedName>
        <fullName evidence="2">Uncharacterized protein</fullName>
    </submittedName>
</protein>
<evidence type="ECO:0000313" key="2">
    <source>
        <dbReference type="EMBL" id="KAA1422840.1"/>
    </source>
</evidence>
<keyword evidence="1" id="KW-0472">Membrane</keyword>
<organism evidence="2 3">
    <name type="scientific">Mumia zhuanghuii</name>
    <dbReference type="NCBI Taxonomy" id="2585211"/>
    <lineage>
        <taxon>Bacteria</taxon>
        <taxon>Bacillati</taxon>
        <taxon>Actinomycetota</taxon>
        <taxon>Actinomycetes</taxon>
        <taxon>Propionibacteriales</taxon>
        <taxon>Nocardioidaceae</taxon>
        <taxon>Mumia</taxon>
    </lineage>
</organism>
<feature type="transmembrane region" description="Helical" evidence="1">
    <location>
        <begin position="66"/>
        <end position="84"/>
    </location>
</feature>
<feature type="transmembrane region" description="Helical" evidence="1">
    <location>
        <begin position="171"/>
        <end position="189"/>
    </location>
</feature>
<keyword evidence="1" id="KW-0812">Transmembrane</keyword>
<comment type="caution">
    <text evidence="2">The sequence shown here is derived from an EMBL/GenBank/DDBJ whole genome shotgun (WGS) entry which is preliminary data.</text>
</comment>
<dbReference type="AlphaFoldDB" id="A0A5Q6RXQ4"/>
<dbReference type="Proteomes" id="UP000307768">
    <property type="component" value="Unassembled WGS sequence"/>
</dbReference>
<gene>
    <name evidence="2" type="ORF">FE697_011855</name>
</gene>
<sequence length="208" mass="21763">MGVVHRRLGFAATSGSVAVLGGLAAFQVFRGSGRDLAILTCLALVALLGIGRTTPRVAVPRPSRDVGAVVLPAAAVAGLLLVATPRYAPVAVVVVSTVGLLALLVAWGPDDRLDRAVSELEPARRRPIARAATAWLGIVAVVALWQLVSYVPGPTFSDLFDPWVDDVPGRAAFVIVWLAGLCGLLRHGWRPAPRRLRQQAPAAAEGPP</sequence>
<evidence type="ECO:0000313" key="3">
    <source>
        <dbReference type="Proteomes" id="UP000307768"/>
    </source>
</evidence>
<dbReference type="EMBL" id="VDFQ02000003">
    <property type="protein sequence ID" value="KAA1422840.1"/>
    <property type="molecule type" value="Genomic_DNA"/>
</dbReference>
<accession>A0A5Q6RXQ4</accession>
<feature type="transmembrane region" description="Helical" evidence="1">
    <location>
        <begin position="90"/>
        <end position="107"/>
    </location>
</feature>
<dbReference type="OrthoDB" id="5074128at2"/>
<reference evidence="2 3" key="1">
    <citation type="submission" date="2019-09" db="EMBL/GenBank/DDBJ databases">
        <title>Mumia zhuanghuii sp. nov. isolated from the intestinal contents of plateau pika (Ochotona curzoniae) in the Qinghai-Tibet plateau of China.</title>
        <authorList>
            <person name="Tian Z."/>
        </authorList>
    </citation>
    <scope>NUCLEOTIDE SEQUENCE [LARGE SCALE GENOMIC DNA]</scope>
    <source>
        <strain evidence="3">350</strain>
    </source>
</reference>
<dbReference type="RefSeq" id="WP_149769790.1">
    <property type="nucleotide sequence ID" value="NZ_VDFQ02000003.1"/>
</dbReference>
<proteinExistence type="predicted"/>
<name>A0A5Q6RXQ4_9ACTN</name>
<evidence type="ECO:0000256" key="1">
    <source>
        <dbReference type="SAM" id="Phobius"/>
    </source>
</evidence>
<keyword evidence="1" id="KW-1133">Transmembrane helix</keyword>
<feature type="transmembrane region" description="Helical" evidence="1">
    <location>
        <begin position="35"/>
        <end position="54"/>
    </location>
</feature>
<feature type="transmembrane region" description="Helical" evidence="1">
    <location>
        <begin position="128"/>
        <end position="151"/>
    </location>
</feature>